<dbReference type="PANTHER" id="PTHR12231">
    <property type="entry name" value="CTX-RELATED TYPE I TRANSMEMBRANE PROTEIN"/>
    <property type="match status" value="1"/>
</dbReference>
<accession>A0A922I031</accession>
<feature type="domain" description="Ig-like" evidence="10">
    <location>
        <begin position="311"/>
        <end position="444"/>
    </location>
</feature>
<protein>
    <recommendedName>
        <fullName evidence="10">Ig-like domain-containing protein</fullName>
    </recommendedName>
</protein>
<feature type="domain" description="Ig-like" evidence="10">
    <location>
        <begin position="99"/>
        <end position="189"/>
    </location>
</feature>
<dbReference type="InterPro" id="IPR013098">
    <property type="entry name" value="Ig_I-set"/>
</dbReference>
<organism evidence="11 12">
    <name type="scientific">Dermatophagoides farinae</name>
    <name type="common">American house dust mite</name>
    <dbReference type="NCBI Taxonomy" id="6954"/>
    <lineage>
        <taxon>Eukaryota</taxon>
        <taxon>Metazoa</taxon>
        <taxon>Ecdysozoa</taxon>
        <taxon>Arthropoda</taxon>
        <taxon>Chelicerata</taxon>
        <taxon>Arachnida</taxon>
        <taxon>Acari</taxon>
        <taxon>Acariformes</taxon>
        <taxon>Sarcoptiformes</taxon>
        <taxon>Astigmata</taxon>
        <taxon>Psoroptidia</taxon>
        <taxon>Analgoidea</taxon>
        <taxon>Pyroglyphidae</taxon>
        <taxon>Dermatophagoidinae</taxon>
        <taxon>Dermatophagoides</taxon>
    </lineage>
</organism>
<dbReference type="Pfam" id="PF07679">
    <property type="entry name" value="I-set"/>
    <property type="match status" value="1"/>
</dbReference>
<dbReference type="Pfam" id="PF07686">
    <property type="entry name" value="V-set"/>
    <property type="match status" value="1"/>
</dbReference>
<reference evidence="11" key="1">
    <citation type="submission" date="2013-05" db="EMBL/GenBank/DDBJ databases">
        <authorList>
            <person name="Yim A.K.Y."/>
            <person name="Chan T.F."/>
            <person name="Ji K.M."/>
            <person name="Liu X.Y."/>
            <person name="Zhou J.W."/>
            <person name="Li R.Q."/>
            <person name="Yang K.Y."/>
            <person name="Li J."/>
            <person name="Li M."/>
            <person name="Law P.T.W."/>
            <person name="Wu Y.L."/>
            <person name="Cai Z.L."/>
            <person name="Qin H."/>
            <person name="Bao Y."/>
            <person name="Leung R.K.K."/>
            <person name="Ng P.K.S."/>
            <person name="Zou J."/>
            <person name="Zhong X.J."/>
            <person name="Ran P.X."/>
            <person name="Zhong N.S."/>
            <person name="Liu Z.G."/>
            <person name="Tsui S.K.W."/>
        </authorList>
    </citation>
    <scope>NUCLEOTIDE SEQUENCE</scope>
    <source>
        <strain evidence="11">Derf</strain>
        <tissue evidence="11">Whole organism</tissue>
    </source>
</reference>
<evidence type="ECO:0000256" key="1">
    <source>
        <dbReference type="ARBA" id="ARBA00004236"/>
    </source>
</evidence>
<dbReference type="Pfam" id="PF13927">
    <property type="entry name" value="Ig_3"/>
    <property type="match status" value="1"/>
</dbReference>
<comment type="subcellular location">
    <subcellularLocation>
        <location evidence="1">Cell membrane</location>
    </subcellularLocation>
</comment>
<evidence type="ECO:0000256" key="8">
    <source>
        <dbReference type="ARBA" id="ARBA00023319"/>
    </source>
</evidence>
<evidence type="ECO:0000256" key="7">
    <source>
        <dbReference type="ARBA" id="ARBA00023180"/>
    </source>
</evidence>
<keyword evidence="8" id="KW-0393">Immunoglobulin domain</keyword>
<evidence type="ECO:0000256" key="4">
    <source>
        <dbReference type="ARBA" id="ARBA00022737"/>
    </source>
</evidence>
<evidence type="ECO:0000256" key="3">
    <source>
        <dbReference type="ARBA" id="ARBA00022729"/>
    </source>
</evidence>
<sequence>MNIDMNKKEKRSTLSSSSSGYAFSSFVSSLPKQQQQQQRRRRRIRKSHKTDEIVSYQERMINENESIDSNNNHQSHHHRNFYSAQQQQQQQQQYSKSAPGLYMLPIENVTATVGRTAILKCVTNHNGPSKPAWLKMDDNSTPTLLTLGTHTLMNEDEGKYRVTQNENHWYLHINRIQVIDRGLYMCQINAKTMLSQIGYLDVYEPPVINEELTSSDTIVDELSKVSLRCATIGYPMPSVTWRREDGKSLNLGQYGGKKIAEPKWQGEYLNITQIKRDDMGAYLCIANNGVQPAVIPPKIRVHKQLIGSYIGSDVELGCDVDASPKPETFWLNSDGHRLDKIMNGGDNNGDDDNDGSISSAATTTIEQLYNIRSKLNVQQNDHYVSYSSSSSYRLNDNNNRNGINRKKKYHFEEEQNGYRTTMKLIIRNLQMADYGSYKCSGQNSIGKKEGMIRLYVD</sequence>
<evidence type="ECO:0000259" key="10">
    <source>
        <dbReference type="PROSITE" id="PS50835"/>
    </source>
</evidence>
<comment type="caution">
    <text evidence="11">The sequence shown here is derived from an EMBL/GenBank/DDBJ whole genome shotgun (WGS) entry which is preliminary data.</text>
</comment>
<dbReference type="GO" id="GO:0043005">
    <property type="term" value="C:neuron projection"/>
    <property type="evidence" value="ECO:0007669"/>
    <property type="project" value="TreeGrafter"/>
</dbReference>
<dbReference type="PANTHER" id="PTHR12231:SF253">
    <property type="entry name" value="DPR-INTERACTING PROTEIN ETA, ISOFORM B-RELATED"/>
    <property type="match status" value="1"/>
</dbReference>
<proteinExistence type="predicted"/>
<dbReference type="InterPro" id="IPR007110">
    <property type="entry name" value="Ig-like_dom"/>
</dbReference>
<dbReference type="EMBL" id="ASGP02000003">
    <property type="protein sequence ID" value="KAH9517884.1"/>
    <property type="molecule type" value="Genomic_DNA"/>
</dbReference>
<dbReference type="InterPro" id="IPR013106">
    <property type="entry name" value="Ig_V-set"/>
</dbReference>
<dbReference type="InterPro" id="IPR003599">
    <property type="entry name" value="Ig_sub"/>
</dbReference>
<feature type="domain" description="Ig-like" evidence="10">
    <location>
        <begin position="205"/>
        <end position="300"/>
    </location>
</feature>
<keyword evidence="6" id="KW-1015">Disulfide bond</keyword>
<dbReference type="SMART" id="SM00408">
    <property type="entry name" value="IGc2"/>
    <property type="match status" value="3"/>
</dbReference>
<dbReference type="FunFam" id="2.60.40.10:FF:000328">
    <property type="entry name" value="CLUMA_CG000981, isoform A"/>
    <property type="match status" value="1"/>
</dbReference>
<dbReference type="InterPro" id="IPR036179">
    <property type="entry name" value="Ig-like_dom_sf"/>
</dbReference>
<gene>
    <name evidence="11" type="ORF">DERF_008502</name>
</gene>
<dbReference type="InterPro" id="IPR013783">
    <property type="entry name" value="Ig-like_fold"/>
</dbReference>
<evidence type="ECO:0000256" key="5">
    <source>
        <dbReference type="ARBA" id="ARBA00023136"/>
    </source>
</evidence>
<feature type="compositionally biased region" description="Low complexity" evidence="9">
    <location>
        <begin position="13"/>
        <end position="37"/>
    </location>
</feature>
<name>A0A922I031_DERFA</name>
<keyword evidence="5" id="KW-0472">Membrane</keyword>
<evidence type="ECO:0000256" key="6">
    <source>
        <dbReference type="ARBA" id="ARBA00023157"/>
    </source>
</evidence>
<dbReference type="PROSITE" id="PS50835">
    <property type="entry name" value="IG_LIKE"/>
    <property type="match status" value="3"/>
</dbReference>
<dbReference type="Proteomes" id="UP000790347">
    <property type="component" value="Unassembled WGS sequence"/>
</dbReference>
<feature type="region of interest" description="Disordered" evidence="9">
    <location>
        <begin position="67"/>
        <end position="96"/>
    </location>
</feature>
<feature type="compositionally biased region" description="Basic residues" evidence="9">
    <location>
        <begin position="38"/>
        <end position="48"/>
    </location>
</feature>
<feature type="region of interest" description="Disordered" evidence="9">
    <location>
        <begin position="1"/>
        <end position="55"/>
    </location>
</feature>
<dbReference type="GO" id="GO:0005886">
    <property type="term" value="C:plasma membrane"/>
    <property type="evidence" value="ECO:0007669"/>
    <property type="project" value="UniProtKB-SubCell"/>
</dbReference>
<dbReference type="Gene3D" id="2.60.40.10">
    <property type="entry name" value="Immunoglobulins"/>
    <property type="match status" value="4"/>
</dbReference>
<dbReference type="InterPro" id="IPR051170">
    <property type="entry name" value="Neural/epithelial_adhesion"/>
</dbReference>
<evidence type="ECO:0000313" key="11">
    <source>
        <dbReference type="EMBL" id="KAH9517884.1"/>
    </source>
</evidence>
<reference evidence="11" key="2">
    <citation type="journal article" date="2022" name="Res Sq">
        <title>Comparative Genomics Reveals Insights into the Divergent Evolution of Astigmatic Mites and Household Pest Adaptations.</title>
        <authorList>
            <person name="Xiong Q."/>
            <person name="Wan A.T.-Y."/>
            <person name="Liu X.-Y."/>
            <person name="Fung C.S.-H."/>
            <person name="Xiao X."/>
            <person name="Malainual N."/>
            <person name="Hou J."/>
            <person name="Wang L."/>
            <person name="Wang M."/>
            <person name="Yang K."/>
            <person name="Cui Y."/>
            <person name="Leung E."/>
            <person name="Nong W."/>
            <person name="Shin S.-K."/>
            <person name="Au S."/>
            <person name="Jeong K.Y."/>
            <person name="Chew F.T."/>
            <person name="Hui J."/>
            <person name="Leung T.F."/>
            <person name="Tungtrongchitr A."/>
            <person name="Zhong N."/>
            <person name="Liu Z."/>
            <person name="Tsui S."/>
        </authorList>
    </citation>
    <scope>NUCLEOTIDE SEQUENCE</scope>
    <source>
        <strain evidence="11">Derf</strain>
        <tissue evidence="11">Whole organism</tissue>
    </source>
</reference>
<dbReference type="AlphaFoldDB" id="A0A922I031"/>
<dbReference type="InterPro" id="IPR003598">
    <property type="entry name" value="Ig_sub2"/>
</dbReference>
<keyword evidence="4" id="KW-0677">Repeat</keyword>
<evidence type="ECO:0000256" key="9">
    <source>
        <dbReference type="SAM" id="MobiDB-lite"/>
    </source>
</evidence>
<evidence type="ECO:0000313" key="12">
    <source>
        <dbReference type="Proteomes" id="UP000790347"/>
    </source>
</evidence>
<dbReference type="SUPFAM" id="SSF48726">
    <property type="entry name" value="Immunoglobulin"/>
    <property type="match status" value="3"/>
</dbReference>
<keyword evidence="2" id="KW-1003">Cell membrane</keyword>
<keyword evidence="7" id="KW-0325">Glycoprotein</keyword>
<keyword evidence="12" id="KW-1185">Reference proteome</keyword>
<dbReference type="SMART" id="SM00409">
    <property type="entry name" value="IG"/>
    <property type="match status" value="3"/>
</dbReference>
<keyword evidence="3" id="KW-0732">Signal</keyword>
<evidence type="ECO:0000256" key="2">
    <source>
        <dbReference type="ARBA" id="ARBA00022475"/>
    </source>
</evidence>